<feature type="region of interest" description="Disordered" evidence="1">
    <location>
        <begin position="1"/>
        <end position="38"/>
    </location>
</feature>
<reference evidence="2" key="1">
    <citation type="submission" date="2022-03" db="EMBL/GenBank/DDBJ databases">
        <authorList>
            <person name="Martin H S."/>
        </authorList>
    </citation>
    <scope>NUCLEOTIDE SEQUENCE</scope>
</reference>
<accession>A0ABN8IBW8</accession>
<feature type="non-terminal residue" evidence="2">
    <location>
        <position position="106"/>
    </location>
</feature>
<dbReference type="Proteomes" id="UP000837857">
    <property type="component" value="Chromosome 2"/>
</dbReference>
<evidence type="ECO:0000313" key="3">
    <source>
        <dbReference type="Proteomes" id="UP000837857"/>
    </source>
</evidence>
<protein>
    <submittedName>
        <fullName evidence="2">Uncharacterized protein</fullName>
    </submittedName>
</protein>
<keyword evidence="3" id="KW-1185">Reference proteome</keyword>
<gene>
    <name evidence="2" type="ORF">IPOD504_LOCUS7423</name>
</gene>
<sequence length="106" mass="11938">MLFRRWRARRAGSKVDRSLRGTEGGRGDSPALAAPPHPCAPTTTCYVIKIAKCGRLATRQHSREGWYLTRGSIANKASKNVCFLYSMWNTLGTRLLLMAPFQYTDF</sequence>
<dbReference type="EMBL" id="OW152814">
    <property type="protein sequence ID" value="CAH2050390.1"/>
    <property type="molecule type" value="Genomic_DNA"/>
</dbReference>
<proteinExistence type="predicted"/>
<evidence type="ECO:0000313" key="2">
    <source>
        <dbReference type="EMBL" id="CAH2050390.1"/>
    </source>
</evidence>
<feature type="compositionally biased region" description="Basic residues" evidence="1">
    <location>
        <begin position="1"/>
        <end position="12"/>
    </location>
</feature>
<name>A0ABN8IBW8_9NEOP</name>
<organism evidence="2 3">
    <name type="scientific">Iphiclides podalirius</name>
    <name type="common">scarce swallowtail</name>
    <dbReference type="NCBI Taxonomy" id="110791"/>
    <lineage>
        <taxon>Eukaryota</taxon>
        <taxon>Metazoa</taxon>
        <taxon>Ecdysozoa</taxon>
        <taxon>Arthropoda</taxon>
        <taxon>Hexapoda</taxon>
        <taxon>Insecta</taxon>
        <taxon>Pterygota</taxon>
        <taxon>Neoptera</taxon>
        <taxon>Endopterygota</taxon>
        <taxon>Lepidoptera</taxon>
        <taxon>Glossata</taxon>
        <taxon>Ditrysia</taxon>
        <taxon>Papilionoidea</taxon>
        <taxon>Papilionidae</taxon>
        <taxon>Papilioninae</taxon>
        <taxon>Iphiclides</taxon>
    </lineage>
</organism>
<feature type="compositionally biased region" description="Basic and acidic residues" evidence="1">
    <location>
        <begin position="13"/>
        <end position="26"/>
    </location>
</feature>
<evidence type="ECO:0000256" key="1">
    <source>
        <dbReference type="SAM" id="MobiDB-lite"/>
    </source>
</evidence>